<evidence type="ECO:0000313" key="6">
    <source>
        <dbReference type="EMBL" id="KAK6920854.1"/>
    </source>
</evidence>
<keyword evidence="2 5" id="KW-0479">Metal-binding</keyword>
<keyword evidence="4 5" id="KW-0408">Iron</keyword>
<evidence type="ECO:0000256" key="2">
    <source>
        <dbReference type="ARBA" id="ARBA00022723"/>
    </source>
</evidence>
<evidence type="ECO:0000256" key="5">
    <source>
        <dbReference type="PIRSR" id="PIRSR604294-1"/>
    </source>
</evidence>
<dbReference type="PANTHER" id="PTHR10543:SF142">
    <property type="entry name" value="OS06G0162550 PROTEIN"/>
    <property type="match status" value="1"/>
</dbReference>
<name>A0AAN8UX73_9MAGN</name>
<dbReference type="GO" id="GO:0009570">
    <property type="term" value="C:chloroplast stroma"/>
    <property type="evidence" value="ECO:0007669"/>
    <property type="project" value="TreeGrafter"/>
</dbReference>
<keyword evidence="3" id="KW-0560">Oxidoreductase</keyword>
<dbReference type="GO" id="GO:0046872">
    <property type="term" value="F:metal ion binding"/>
    <property type="evidence" value="ECO:0007669"/>
    <property type="project" value="UniProtKB-KW"/>
</dbReference>
<comment type="cofactor">
    <cofactor evidence="5">
        <name>Fe(2+)</name>
        <dbReference type="ChEBI" id="CHEBI:29033"/>
    </cofactor>
    <text evidence="5">Binds 1 Fe(2+) ion per subunit.</text>
</comment>
<comment type="similarity">
    <text evidence="1">Belongs to the carotenoid oxygenase family.</text>
</comment>
<keyword evidence="7" id="KW-1185">Reference proteome</keyword>
<protein>
    <submittedName>
        <fullName evidence="6">Carotenoid oxygenase</fullName>
    </submittedName>
</protein>
<evidence type="ECO:0000256" key="4">
    <source>
        <dbReference type="ARBA" id="ARBA00023004"/>
    </source>
</evidence>
<feature type="binding site" evidence="5">
    <location>
        <position position="486"/>
    </location>
    <ligand>
        <name>Fe cation</name>
        <dbReference type="ChEBI" id="CHEBI:24875"/>
        <note>catalytic</note>
    </ligand>
</feature>
<dbReference type="AlphaFoldDB" id="A0AAN8UX73"/>
<dbReference type="EMBL" id="JBAMMX010000020">
    <property type="protein sequence ID" value="KAK6920854.1"/>
    <property type="molecule type" value="Genomic_DNA"/>
</dbReference>
<comment type="caution">
    <text evidence="6">The sequence shown here is derived from an EMBL/GenBank/DDBJ whole genome shotgun (WGS) entry which is preliminary data.</text>
</comment>
<feature type="binding site" evidence="5">
    <location>
        <position position="274"/>
    </location>
    <ligand>
        <name>Fe cation</name>
        <dbReference type="ChEBI" id="CHEBI:24875"/>
        <note>catalytic</note>
    </ligand>
</feature>
<evidence type="ECO:0000313" key="7">
    <source>
        <dbReference type="Proteomes" id="UP001370490"/>
    </source>
</evidence>
<organism evidence="6 7">
    <name type="scientific">Dillenia turbinata</name>
    <dbReference type="NCBI Taxonomy" id="194707"/>
    <lineage>
        <taxon>Eukaryota</taxon>
        <taxon>Viridiplantae</taxon>
        <taxon>Streptophyta</taxon>
        <taxon>Embryophyta</taxon>
        <taxon>Tracheophyta</taxon>
        <taxon>Spermatophyta</taxon>
        <taxon>Magnoliopsida</taxon>
        <taxon>eudicotyledons</taxon>
        <taxon>Gunneridae</taxon>
        <taxon>Pentapetalae</taxon>
        <taxon>Dilleniales</taxon>
        <taxon>Dilleniaceae</taxon>
        <taxon>Dillenia</taxon>
    </lineage>
</organism>
<reference evidence="6 7" key="1">
    <citation type="submission" date="2023-12" db="EMBL/GenBank/DDBJ databases">
        <title>A high-quality genome assembly for Dillenia turbinata (Dilleniales).</title>
        <authorList>
            <person name="Chanderbali A."/>
        </authorList>
    </citation>
    <scope>NUCLEOTIDE SEQUENCE [LARGE SCALE GENOMIC DNA]</scope>
    <source>
        <strain evidence="6">LSX21</strain>
        <tissue evidence="6">Leaf</tissue>
    </source>
</reference>
<gene>
    <name evidence="6" type="ORF">RJ641_014532</name>
</gene>
<evidence type="ECO:0000256" key="3">
    <source>
        <dbReference type="ARBA" id="ARBA00022964"/>
    </source>
</evidence>
<accession>A0AAN8UX73</accession>
<keyword evidence="3" id="KW-0223">Dioxygenase</keyword>
<evidence type="ECO:0000256" key="1">
    <source>
        <dbReference type="ARBA" id="ARBA00006787"/>
    </source>
</evidence>
<proteinExistence type="inferred from homology"/>
<dbReference type="PANTHER" id="PTHR10543">
    <property type="entry name" value="BETA-CAROTENE DIOXYGENASE"/>
    <property type="match status" value="1"/>
</dbReference>
<dbReference type="GO" id="GO:0016121">
    <property type="term" value="P:carotene catabolic process"/>
    <property type="evidence" value="ECO:0007669"/>
    <property type="project" value="TreeGrafter"/>
</dbReference>
<dbReference type="Pfam" id="PF03055">
    <property type="entry name" value="RPE65"/>
    <property type="match status" value="2"/>
</dbReference>
<dbReference type="GO" id="GO:0010436">
    <property type="term" value="F:carotenoid dioxygenase activity"/>
    <property type="evidence" value="ECO:0007669"/>
    <property type="project" value="TreeGrafter"/>
</dbReference>
<sequence>MATLSLALHASGSVQKQTISQSMDLQKLPPTFGASKAIKSASMKMLDFFVDSVFQFVDQPQLPLQENFAPVEEIGEAVQVSCANPLFGGWKSAVSVFGKSHDLWVEGEGMIHAVYFSKDAYGNWTFSYNNRYVDTQTYRLEKQRNKPSLLPAAEGDPPAVLAALTLNMLRYGVPNKHLCNTNVFEHSGKYYAVAENWLPCEIDIFTLHTFHYWDLNGAWRRPFTSHPKVQCNLGLAAYCRHRQGDQRRTNWSDARYGDADSVKWFEVEPNCTFHILNCFEDGHEVVVRGCKAQAAIIPGPDLGLHKFEWFSKGFKFHKSSDESESAGDEGGLFTCVYEWRLNMETIEVKERNLSETELSMDFPMINNDYTGLKHKYGYTQVIDSVASSSCGKSKYRSLAKLYFDEHEHDSTMMKMEYHKLPPNNFFTGATFVAKPGGAEEDDGWILTFVHDENTNVSYVLVVDAKKFEHEPVAKIELSRRVPYGHHGAYFATPSKHIK</sequence>
<dbReference type="Proteomes" id="UP001370490">
    <property type="component" value="Unassembled WGS sequence"/>
</dbReference>
<dbReference type="InterPro" id="IPR004294">
    <property type="entry name" value="Carotenoid_Oase"/>
</dbReference>